<dbReference type="SMART" id="SM00292">
    <property type="entry name" value="BRCT"/>
    <property type="match status" value="1"/>
</dbReference>
<keyword evidence="4" id="KW-1185">Reference proteome</keyword>
<dbReference type="OrthoDB" id="427711at2759"/>
<dbReference type="EMBL" id="NHZQ01000236">
    <property type="protein sequence ID" value="PSK46265.1"/>
    <property type="molecule type" value="Genomic_DNA"/>
</dbReference>
<dbReference type="PROSITE" id="PS50172">
    <property type="entry name" value="BRCT"/>
    <property type="match status" value="1"/>
</dbReference>
<evidence type="ECO:0000256" key="1">
    <source>
        <dbReference type="SAM" id="MobiDB-lite"/>
    </source>
</evidence>
<feature type="region of interest" description="Disordered" evidence="1">
    <location>
        <begin position="434"/>
        <end position="455"/>
    </location>
</feature>
<feature type="compositionally biased region" description="Low complexity" evidence="1">
    <location>
        <begin position="250"/>
        <end position="263"/>
    </location>
</feature>
<dbReference type="InterPro" id="IPR036420">
    <property type="entry name" value="BRCT_dom_sf"/>
</dbReference>
<gene>
    <name evidence="3" type="ORF">B9Z65_5233</name>
</gene>
<accession>A0A2P7ZDG4</accession>
<feature type="region of interest" description="Disordered" evidence="1">
    <location>
        <begin position="106"/>
        <end position="237"/>
    </location>
</feature>
<feature type="region of interest" description="Disordered" evidence="1">
    <location>
        <begin position="1"/>
        <end position="47"/>
    </location>
</feature>
<protein>
    <submittedName>
        <fullName evidence="3">DNA repair protein REV1</fullName>
    </submittedName>
</protein>
<feature type="compositionally biased region" description="Basic and acidic residues" evidence="1">
    <location>
        <begin position="111"/>
        <end position="134"/>
    </location>
</feature>
<dbReference type="SUPFAM" id="SSF52113">
    <property type="entry name" value="BRCT domain"/>
    <property type="match status" value="1"/>
</dbReference>
<evidence type="ECO:0000259" key="2">
    <source>
        <dbReference type="PROSITE" id="PS50172"/>
    </source>
</evidence>
<feature type="compositionally biased region" description="Basic and acidic residues" evidence="1">
    <location>
        <begin position="440"/>
        <end position="455"/>
    </location>
</feature>
<dbReference type="Proteomes" id="UP000243723">
    <property type="component" value="Unassembled WGS sequence"/>
</dbReference>
<comment type="caution">
    <text evidence="3">The sequence shown here is derived from an EMBL/GenBank/DDBJ whole genome shotgun (WGS) entry which is preliminary data.</text>
</comment>
<organism evidence="3 4">
    <name type="scientific">Elsinoe australis</name>
    <dbReference type="NCBI Taxonomy" id="40998"/>
    <lineage>
        <taxon>Eukaryota</taxon>
        <taxon>Fungi</taxon>
        <taxon>Dikarya</taxon>
        <taxon>Ascomycota</taxon>
        <taxon>Pezizomycotina</taxon>
        <taxon>Dothideomycetes</taxon>
        <taxon>Dothideomycetidae</taxon>
        <taxon>Myriangiales</taxon>
        <taxon>Elsinoaceae</taxon>
        <taxon>Elsinoe</taxon>
    </lineage>
</organism>
<feature type="region of interest" description="Disordered" evidence="1">
    <location>
        <begin position="250"/>
        <end position="274"/>
    </location>
</feature>
<dbReference type="InterPro" id="IPR001357">
    <property type="entry name" value="BRCT_dom"/>
</dbReference>
<feature type="domain" description="BRCT" evidence="2">
    <location>
        <begin position="301"/>
        <end position="422"/>
    </location>
</feature>
<feature type="compositionally biased region" description="Basic and acidic residues" evidence="1">
    <location>
        <begin position="189"/>
        <end position="211"/>
    </location>
</feature>
<name>A0A2P7ZDG4_9PEZI</name>
<dbReference type="Gene3D" id="3.40.50.10190">
    <property type="entry name" value="BRCT domain"/>
    <property type="match status" value="1"/>
</dbReference>
<evidence type="ECO:0000313" key="4">
    <source>
        <dbReference type="Proteomes" id="UP000243723"/>
    </source>
</evidence>
<feature type="compositionally biased region" description="Basic and acidic residues" evidence="1">
    <location>
        <begin position="264"/>
        <end position="274"/>
    </location>
</feature>
<sequence length="455" mass="49362">MPPPPPFPIAAKPAKEIFDPWNSSSTGHQRAENRLSGSTSWRDSRTAKLSEQFRSGLSGGKRVADTVGAGSESFVRGERTANGGWKRGVVRDRASGQISLWESFGAKQTKRAHEDDKEGTHKKIKPDIKSEVSEHPAGGRNEQGRWCPVCPGGVCKEPLTPGLVKKRNRHEEDSPSEAEELTDNQVNKVKRESDDISRKEVRIKHEADRKSAVASPRHTTYPIRHRKSSVTTQTKEEIKPEADDFDDALLASFSPNSSTTHSSPEARRSQPKPDHLELTHRTLNTQIPDTDPQSSPPSAPTPPQIFTNLTIYINGSTYPLISDHKLRHLLATHGANLSISLGRRTVTHVILGIPSSALASSFASTPNVSGRGAGGALAAGKIQKEIQRVRSAGGKGVRYVSAEWVVECVRRGRRVPEGGYEVVATGGAGQKGVGGLFGKGKREEMEEAGKGERDS</sequence>
<evidence type="ECO:0000313" key="3">
    <source>
        <dbReference type="EMBL" id="PSK46265.1"/>
    </source>
</evidence>
<reference evidence="3 4" key="1">
    <citation type="submission" date="2017-05" db="EMBL/GenBank/DDBJ databases">
        <title>Draft genome sequence of Elsinoe australis.</title>
        <authorList>
            <person name="Cheng Q."/>
        </authorList>
    </citation>
    <scope>NUCLEOTIDE SEQUENCE [LARGE SCALE GENOMIC DNA]</scope>
    <source>
        <strain evidence="3 4">NL1</strain>
    </source>
</reference>
<proteinExistence type="predicted"/>
<dbReference type="Pfam" id="PF00533">
    <property type="entry name" value="BRCT"/>
    <property type="match status" value="1"/>
</dbReference>
<dbReference type="AlphaFoldDB" id="A0A2P7ZDG4"/>